<evidence type="ECO:0000313" key="3">
    <source>
        <dbReference type="RefSeq" id="XP_016490652.1"/>
    </source>
</evidence>
<evidence type="ECO:0000256" key="1">
    <source>
        <dbReference type="PROSITE-ProRule" id="PRU00047"/>
    </source>
</evidence>
<dbReference type="OrthoDB" id="1304348at2759"/>
<dbReference type="OMA" id="SHLCANK"/>
<dbReference type="PANTHER" id="PTHR47592">
    <property type="entry name" value="PBF68 PROTEIN"/>
    <property type="match status" value="1"/>
</dbReference>
<organism evidence="3">
    <name type="scientific">Nicotiana tabacum</name>
    <name type="common">Common tobacco</name>
    <dbReference type="NCBI Taxonomy" id="4097"/>
    <lineage>
        <taxon>Eukaryota</taxon>
        <taxon>Viridiplantae</taxon>
        <taxon>Streptophyta</taxon>
        <taxon>Embryophyta</taxon>
        <taxon>Tracheophyta</taxon>
        <taxon>Spermatophyta</taxon>
        <taxon>Magnoliopsida</taxon>
        <taxon>eudicotyledons</taxon>
        <taxon>Gunneridae</taxon>
        <taxon>Pentapetalae</taxon>
        <taxon>asterids</taxon>
        <taxon>lamiids</taxon>
        <taxon>Solanales</taxon>
        <taxon>Solanaceae</taxon>
        <taxon>Nicotianoideae</taxon>
        <taxon>Nicotianeae</taxon>
        <taxon>Nicotiana</taxon>
    </lineage>
</organism>
<dbReference type="PANTHER" id="PTHR47592:SF30">
    <property type="entry name" value="CCHC-TYPE DOMAIN-CONTAINING PROTEIN"/>
    <property type="match status" value="1"/>
</dbReference>
<name>A0A1S4BP35_TOBAC</name>
<dbReference type="KEGG" id="nta:107810387"/>
<dbReference type="SMART" id="SM00343">
    <property type="entry name" value="ZnF_C2HC"/>
    <property type="match status" value="1"/>
</dbReference>
<dbReference type="InterPro" id="IPR036875">
    <property type="entry name" value="Znf_CCHC_sf"/>
</dbReference>
<protein>
    <recommendedName>
        <fullName evidence="2">CCHC-type domain-containing protein</fullName>
    </recommendedName>
</protein>
<accession>A0A1S4BP35</accession>
<keyword evidence="1" id="KW-0862">Zinc</keyword>
<dbReference type="RefSeq" id="XP_016490652.1">
    <property type="nucleotide sequence ID" value="XM_016635166.1"/>
</dbReference>
<reference evidence="3" key="1">
    <citation type="submission" date="2025-08" db="UniProtKB">
        <authorList>
            <consortium name="RefSeq"/>
        </authorList>
    </citation>
    <scope>IDENTIFICATION</scope>
</reference>
<dbReference type="InterPro" id="IPR001878">
    <property type="entry name" value="Znf_CCHC"/>
</dbReference>
<keyword evidence="1" id="KW-0863">Zinc-finger</keyword>
<gene>
    <name evidence="3" type="primary">LOC107810387</name>
</gene>
<dbReference type="Pfam" id="PF22936">
    <property type="entry name" value="Pol_BBD"/>
    <property type="match status" value="1"/>
</dbReference>
<dbReference type="PROSITE" id="PS50158">
    <property type="entry name" value="ZF_CCHC"/>
    <property type="match status" value="1"/>
</dbReference>
<evidence type="ECO:0000259" key="2">
    <source>
        <dbReference type="PROSITE" id="PS50158"/>
    </source>
</evidence>
<dbReference type="AlphaFoldDB" id="A0A1S4BP35"/>
<dbReference type="GO" id="GO:0008270">
    <property type="term" value="F:zinc ion binding"/>
    <property type="evidence" value="ECO:0007669"/>
    <property type="project" value="UniProtKB-KW"/>
</dbReference>
<dbReference type="InterPro" id="IPR054722">
    <property type="entry name" value="PolX-like_BBD"/>
</dbReference>
<proteinExistence type="predicted"/>
<keyword evidence="1" id="KW-0479">Metal-binding</keyword>
<feature type="domain" description="CCHC-type" evidence="2">
    <location>
        <begin position="87"/>
        <end position="102"/>
    </location>
</feature>
<dbReference type="SUPFAM" id="SSF57756">
    <property type="entry name" value="Retrovirus zinc finger-like domains"/>
    <property type="match status" value="1"/>
</dbReference>
<dbReference type="GO" id="GO:0003676">
    <property type="term" value="F:nucleic acid binding"/>
    <property type="evidence" value="ECO:0007669"/>
    <property type="project" value="InterPro"/>
</dbReference>
<dbReference type="PaxDb" id="4097-A0A1S4BP35"/>
<sequence>MGQLGKKYGVDDEGKKKYVVGKWIKFQMVDDKPIMEQVHEYENLTADILNEGMKMYRFKGKQKKGHVKKQNYFNKPKGHIQKSKGPCYVCGKIGHKAFQCNQRQGQSSKNGSKAPAQANLTEGGDVIVVVVVEANMVANKTNWIVDTCVSSHLCANKELFHDFEESADGECVYMGNSTTAGVMGKGNILLKLISEKKPLP</sequence>